<evidence type="ECO:0000256" key="1">
    <source>
        <dbReference type="ARBA" id="ARBA00044777"/>
    </source>
</evidence>
<dbReference type="GO" id="GO:0051301">
    <property type="term" value="P:cell division"/>
    <property type="evidence" value="ECO:0007669"/>
    <property type="project" value="UniProtKB-KW"/>
</dbReference>
<keyword evidence="2" id="KW-0159">Chromosome partition</keyword>
<name>A0A520S185_9GAMM</name>
<dbReference type="Pfam" id="PF02616">
    <property type="entry name" value="SMC_ScpA"/>
    <property type="match status" value="1"/>
</dbReference>
<keyword evidence="2" id="KW-0963">Cytoplasm</keyword>
<protein>
    <recommendedName>
        <fullName evidence="1 2">Segregation and condensation protein A</fullName>
    </recommendedName>
</protein>
<dbReference type="EMBL" id="SHAG01000015">
    <property type="protein sequence ID" value="RZO76226.1"/>
    <property type="molecule type" value="Genomic_DNA"/>
</dbReference>
<dbReference type="AlphaFoldDB" id="A0A520S185"/>
<keyword evidence="2" id="KW-0131">Cell cycle</keyword>
<evidence type="ECO:0000256" key="2">
    <source>
        <dbReference type="HAMAP-Rule" id="MF_01805"/>
    </source>
</evidence>
<proteinExistence type="inferred from homology"/>
<dbReference type="PANTHER" id="PTHR33969:SF2">
    <property type="entry name" value="SEGREGATION AND CONDENSATION PROTEIN A"/>
    <property type="match status" value="1"/>
</dbReference>
<evidence type="ECO:0000313" key="4">
    <source>
        <dbReference type="Proteomes" id="UP000316199"/>
    </source>
</evidence>
<gene>
    <name evidence="2" type="primary">scpA</name>
    <name evidence="3" type="ORF">EVA68_04835</name>
</gene>
<accession>A0A520S185</accession>
<comment type="similarity">
    <text evidence="2">Belongs to the ScpA family.</text>
</comment>
<comment type="subcellular location">
    <subcellularLocation>
        <location evidence="2">Cytoplasm</location>
    </subcellularLocation>
    <text evidence="2">Associated with two foci at the outer edges of the nucleoid region in young cells, and at four foci within both cell halves in older cells.</text>
</comment>
<dbReference type="Proteomes" id="UP000316199">
    <property type="component" value="Unassembled WGS sequence"/>
</dbReference>
<dbReference type="GO" id="GO:0007059">
    <property type="term" value="P:chromosome segregation"/>
    <property type="evidence" value="ECO:0007669"/>
    <property type="project" value="UniProtKB-UniRule"/>
</dbReference>
<organism evidence="3 4">
    <name type="scientific">OM182 bacterium</name>
    <dbReference type="NCBI Taxonomy" id="2510334"/>
    <lineage>
        <taxon>Bacteria</taxon>
        <taxon>Pseudomonadati</taxon>
        <taxon>Pseudomonadota</taxon>
        <taxon>Gammaproteobacteria</taxon>
        <taxon>OMG group</taxon>
        <taxon>OM182 clade</taxon>
    </lineage>
</organism>
<dbReference type="GO" id="GO:0005737">
    <property type="term" value="C:cytoplasm"/>
    <property type="evidence" value="ECO:0007669"/>
    <property type="project" value="UniProtKB-SubCell"/>
</dbReference>
<keyword evidence="2" id="KW-0132">Cell division</keyword>
<comment type="caution">
    <text evidence="3">The sequence shown here is derived from an EMBL/GenBank/DDBJ whole genome shotgun (WGS) entry which is preliminary data.</text>
</comment>
<dbReference type="GO" id="GO:0006260">
    <property type="term" value="P:DNA replication"/>
    <property type="evidence" value="ECO:0007669"/>
    <property type="project" value="UniProtKB-UniRule"/>
</dbReference>
<dbReference type="HAMAP" id="MF_01805">
    <property type="entry name" value="ScpA"/>
    <property type="match status" value="1"/>
</dbReference>
<comment type="subunit">
    <text evidence="2">Component of a cohesin-like complex composed of ScpA, ScpB and the Smc homodimer, in which ScpA and ScpB bind to the head domain of Smc. The presence of the three proteins is required for the association of the complex with DNA.</text>
</comment>
<dbReference type="Gene3D" id="6.10.250.2410">
    <property type="match status" value="1"/>
</dbReference>
<reference evidence="3 4" key="1">
    <citation type="submission" date="2019-02" db="EMBL/GenBank/DDBJ databases">
        <title>Prokaryotic population dynamics and viral predation in marine succession experiment using metagenomics: the confinement effect.</title>
        <authorList>
            <person name="Haro-Moreno J.M."/>
            <person name="Rodriguez-Valera F."/>
            <person name="Lopez-Perez M."/>
        </authorList>
    </citation>
    <scope>NUCLEOTIDE SEQUENCE [LARGE SCALE GENOMIC DNA]</scope>
    <source>
        <strain evidence="3">MED-G157</strain>
    </source>
</reference>
<comment type="function">
    <text evidence="2">Participates in chromosomal partition during cell division. May act via the formation of a condensin-like complex containing Smc and ScpB that pull DNA away from mid-cell into both cell halves.</text>
</comment>
<dbReference type="PANTHER" id="PTHR33969">
    <property type="entry name" value="SEGREGATION AND CONDENSATION PROTEIN A"/>
    <property type="match status" value="1"/>
</dbReference>
<sequence length="279" mass="31462">MREKDHLGSPDGQQKIPLALVGGAPVSEIPSDLYIPPDALEVILEAFEGPLDLLLYLIRRQNLDILEIKVADITKQYMDYIGFMEELKFELAAEYLLMAAVLTEVKSRMLLPRHEEEEEVDDDPRAELIRKLQEYERFKQAALDLNAIARMNRDIWVAKAPITLEDKPRPIPQLQLQEILLALASVLKRAENFSSHHIALEPLSTRERMSDILEKVSKAGGQFVLFASLFSLEEGKAGVVVTFIAILELIKESDLQVIQTGPYAPIHVKISSGRVIDNE</sequence>
<dbReference type="InterPro" id="IPR003768">
    <property type="entry name" value="ScpA"/>
</dbReference>
<evidence type="ECO:0000313" key="3">
    <source>
        <dbReference type="EMBL" id="RZO76226.1"/>
    </source>
</evidence>